<dbReference type="KEGG" id="aqu:105316830"/>
<evidence type="ECO:0000259" key="3">
    <source>
        <dbReference type="Pfam" id="PF25390"/>
    </source>
</evidence>
<feature type="repeat" description="RCC1" evidence="2">
    <location>
        <begin position="218"/>
        <end position="272"/>
    </location>
</feature>
<accession>A0A1X7VFC0</accession>
<dbReference type="PANTHER" id="PTHR22870:SF408">
    <property type="entry name" value="OS09G0560450 PROTEIN"/>
    <property type="match status" value="1"/>
</dbReference>
<keyword evidence="5" id="KW-1185">Reference proteome</keyword>
<evidence type="ECO:0000313" key="4">
    <source>
        <dbReference type="EnsemblMetazoa" id="Aqu2.1.38731_001"/>
    </source>
</evidence>
<dbReference type="Gene3D" id="2.130.10.30">
    <property type="entry name" value="Regulator of chromosome condensation 1/beta-lactamase-inhibitor protein II"/>
    <property type="match status" value="2"/>
</dbReference>
<name>A0A1X7VFC0_AMPQE</name>
<sequence>MERTAIYRDNVSGKMFSCEEGYTFSSPLLRKRSLLNTRPSSYLAAINNSVLTTDSPKLSPSSVSPCFTLPREIWLLILVNYGLSGKDLANLELSCKWFTECWEECSLIEEAARLIIKRYKRARFGELTNRLCAMSCKERLHILNKMEKGSCVLAAGSYQNIALVDNNSRVISWGAGIFGQLGNGVSGDQPALQNVQVPSNVVQVSAGCGHSGVVTETGEVFVCGDNRYGQLGLPNTGHGQHFLTPFKVGFSSSIHVLQIACGSSHTMFLSDMGKVYSVGQGDSGQLGLGPHIKATVVPTCLPLQYDEFNFTLIVTGIAHNVLITECGKAFTCGLGSVGQLGHGGTKNLSTPAQVTAFVRDRIIVNAAASVCHTILLDSKGDVFTCGKGEGTLGHGDTVIRTIPKRLEGLEGIPISSAAAGVCRSVFISRDGRGYWCGVGMGSNKNVVQTIPIEMAGLPEPLAAAAIGNSHIVLRTRSGRFMSMGNNGRHQTGHVTPNNSPVLEYTYINNQ</sequence>
<dbReference type="Pfam" id="PF25390">
    <property type="entry name" value="WD40_RLD"/>
    <property type="match status" value="1"/>
</dbReference>
<dbReference type="InterPro" id="IPR009091">
    <property type="entry name" value="RCC1/BLIP-II"/>
</dbReference>
<evidence type="ECO:0000256" key="1">
    <source>
        <dbReference type="ARBA" id="ARBA00022737"/>
    </source>
</evidence>
<feature type="domain" description="RCC1-like" evidence="3">
    <location>
        <begin position="148"/>
        <end position="439"/>
    </location>
</feature>
<dbReference type="InParanoid" id="A0A1X7VFC0"/>
<dbReference type="PROSITE" id="PS00626">
    <property type="entry name" value="RCC1_2"/>
    <property type="match status" value="1"/>
</dbReference>
<dbReference type="STRING" id="400682.A0A1X7VFC0"/>
<feature type="repeat" description="RCC1" evidence="2">
    <location>
        <begin position="273"/>
        <end position="326"/>
    </location>
</feature>
<dbReference type="PROSITE" id="PS50012">
    <property type="entry name" value="RCC1_3"/>
    <property type="match status" value="5"/>
</dbReference>
<feature type="repeat" description="RCC1" evidence="2">
    <location>
        <begin position="380"/>
        <end position="430"/>
    </location>
</feature>
<reference evidence="4" key="2">
    <citation type="submission" date="2017-05" db="UniProtKB">
        <authorList>
            <consortium name="EnsemblMetazoa"/>
        </authorList>
    </citation>
    <scope>IDENTIFICATION</scope>
</reference>
<dbReference type="SUPFAM" id="SSF50985">
    <property type="entry name" value="RCC1/BLIP-II"/>
    <property type="match status" value="2"/>
</dbReference>
<keyword evidence="1" id="KW-0677">Repeat</keyword>
<dbReference type="eggNOG" id="KOG1426">
    <property type="taxonomic scope" value="Eukaryota"/>
</dbReference>
<dbReference type="PRINTS" id="PR00633">
    <property type="entry name" value="RCCNDNSATION"/>
</dbReference>
<feature type="repeat" description="RCC1" evidence="2">
    <location>
        <begin position="327"/>
        <end position="379"/>
    </location>
</feature>
<dbReference type="EnsemblMetazoa" id="Aqu2.1.38731_001">
    <property type="protein sequence ID" value="Aqu2.1.38731_001"/>
    <property type="gene ID" value="Aqu2.1.38731"/>
</dbReference>
<dbReference type="Proteomes" id="UP000007879">
    <property type="component" value="Unassembled WGS sequence"/>
</dbReference>
<feature type="repeat" description="RCC1" evidence="2">
    <location>
        <begin position="168"/>
        <end position="217"/>
    </location>
</feature>
<dbReference type="EnsemblMetazoa" id="XM_019993515.1">
    <property type="protein sequence ID" value="XP_019849074.1"/>
    <property type="gene ID" value="LOC105316830"/>
</dbReference>
<dbReference type="InterPro" id="IPR000408">
    <property type="entry name" value="Reg_chr_condens"/>
</dbReference>
<dbReference type="AlphaFoldDB" id="A0A1X7VFC0"/>
<dbReference type="InterPro" id="IPR051210">
    <property type="entry name" value="Ub_ligase/GEF_domain"/>
</dbReference>
<evidence type="ECO:0000256" key="2">
    <source>
        <dbReference type="PROSITE-ProRule" id="PRU00235"/>
    </source>
</evidence>
<proteinExistence type="predicted"/>
<protein>
    <recommendedName>
        <fullName evidence="3">RCC1-like domain-containing protein</fullName>
    </recommendedName>
</protein>
<dbReference type="InterPro" id="IPR058923">
    <property type="entry name" value="RCC1-like_dom"/>
</dbReference>
<evidence type="ECO:0000313" key="5">
    <source>
        <dbReference type="Proteomes" id="UP000007879"/>
    </source>
</evidence>
<organism evidence="4">
    <name type="scientific">Amphimedon queenslandica</name>
    <name type="common">Sponge</name>
    <dbReference type="NCBI Taxonomy" id="400682"/>
    <lineage>
        <taxon>Eukaryota</taxon>
        <taxon>Metazoa</taxon>
        <taxon>Porifera</taxon>
        <taxon>Demospongiae</taxon>
        <taxon>Heteroscleromorpha</taxon>
        <taxon>Haplosclerida</taxon>
        <taxon>Niphatidae</taxon>
        <taxon>Amphimedon</taxon>
    </lineage>
</organism>
<dbReference type="PANTHER" id="PTHR22870">
    <property type="entry name" value="REGULATOR OF CHROMOSOME CONDENSATION"/>
    <property type="match status" value="1"/>
</dbReference>
<dbReference type="OrthoDB" id="10256179at2759"/>
<reference evidence="5" key="1">
    <citation type="journal article" date="2010" name="Nature">
        <title>The Amphimedon queenslandica genome and the evolution of animal complexity.</title>
        <authorList>
            <person name="Srivastava M."/>
            <person name="Simakov O."/>
            <person name="Chapman J."/>
            <person name="Fahey B."/>
            <person name="Gauthier M.E."/>
            <person name="Mitros T."/>
            <person name="Richards G.S."/>
            <person name="Conaco C."/>
            <person name="Dacre M."/>
            <person name="Hellsten U."/>
            <person name="Larroux C."/>
            <person name="Putnam N.H."/>
            <person name="Stanke M."/>
            <person name="Adamska M."/>
            <person name="Darling A."/>
            <person name="Degnan S.M."/>
            <person name="Oakley T.H."/>
            <person name="Plachetzki D.C."/>
            <person name="Zhai Y."/>
            <person name="Adamski M."/>
            <person name="Calcino A."/>
            <person name="Cummins S.F."/>
            <person name="Goodstein D.M."/>
            <person name="Harris C."/>
            <person name="Jackson D.J."/>
            <person name="Leys S.P."/>
            <person name="Shu S."/>
            <person name="Woodcroft B.J."/>
            <person name="Vervoort M."/>
            <person name="Kosik K.S."/>
            <person name="Manning G."/>
            <person name="Degnan B.M."/>
            <person name="Rokhsar D.S."/>
        </authorList>
    </citation>
    <scope>NUCLEOTIDE SEQUENCE [LARGE SCALE GENOMIC DNA]</scope>
</reference>
<gene>
    <name evidence="4" type="primary">105316830</name>
</gene>